<evidence type="ECO:0000256" key="1">
    <source>
        <dbReference type="ARBA" id="ARBA00022837"/>
    </source>
</evidence>
<dbReference type="InterPro" id="IPR043824">
    <property type="entry name" value="DUF5801"/>
</dbReference>
<dbReference type="STRING" id="298386.PBPRB0590"/>
<sequence>MPRVVFKAQSRLNEGDLDVAGDGVNPSDTDTTYPASQSGSFVIKAGEDRLVPDSIVIDPALQSDLITELQNELTSGGEKLTFEVDSSGNLVGKLPNGDVAVTVTLSGEQQGQDVKVTVTITQNVPLDHNGSDGMGYITSANDDIHINVPVQATDTDGDDLDTAANVDITITDGANPSFGADSGVTINESTDKGDVISGQIPLDVGSDAIHTIVFQADQPGLAGITSNGLPTTFTATGDTLTVLDSAGDTVMTVTVDTDGSYKVTVTGPIDQSDSESTNIDLNVTATDKDGDTTDGSLDITITDGDDASGSYNGTITLTEGDLDTDGNGVGGTDTSYPATQSGNFALTAGEDRLVPDSVEVDPAQVNALMAELTSELTSGGQALTFSLNADGDIVGMLGTEVALTVKLSAVQDGQDLTVTVDIAQNVPLDHNNTGDTTGYISSENDELHINVPVQAKDTDGDDLTTPATVGIILKDGDDPTFGTDTGVTINESSQQGDVISGQIPLDVGSDAIDTIVFQADQPSLTGITSNGQSTTYTVTGNTIMVVDSANNPVMTVTIATDGSYDVKVTGPIDQGNSESTNIDLNVTATDKDGDTTDGSMDITITDGTNATGGDQGALTLNEGDLDTAGDGVNPNDTDTSYPASQSGSFVIKAGEDSLVSGSVKIDPALQSDLITELQNELTSGGETLTFDVDGNGNLVGKLPNGDVAVTVILSGEQQGQDVKVTVTIEQNVPLDHNGSDGTGYITSASDVIHINVPVQATDTDGDDLDTPANVDITITDGANPSFGADSGVTINESTDKGNAIEGQIPLNVGSDEIATIVFQANQPELADLTSNGLPTTYAVTGSTITVYDSANKPVMTVTIDTDGSYKVTVTGPVEQNGASDSINIDLGVTATDKDGDTTNGSMDITITDGDDAAGGYSGTIELTEGDLDTDGNGVGGTDTSYPATKSGDFELTAGEDRLVPDSVEVDPAQVNALMVELAAELTSGGQALTFSLNADGDIVGRLNGQVALTVELSAAQNGQDLTVTVDITQNVPLDHKNTGNTAGYITSENDEIHINVPVQAKDTDGDDLTTAATVGIIIKDGDDPSFGTDAGTIVNETLNKGVPVEGQLNLDVGSDAIATLVFAQTQSDLEDLTSNGSPTTYDVTENTITLYDSNEKPIMVFTVDTDGKYTVTVTGPIDQDASLSTDLNLGVTATDKDGDSASGSMNVSITDGVNASGGETASVEITEPDLSPNGYPVSAETDITLNAGEDRLDVTTVGIDATQQAALISELEAELTSGGETLAFTLENGVLVGKLPNGAIAVSVTVTAVQAGQDVTVTVKVDQLLPLDHNASGNSTGYVSENGDSIAINIPLQGKDTDGDSLDNPAVVTVTIKDGQLPSFGVDTGISLNEETQEGLVISGSIAVDTGSDAIASIEFDDANMQSGFNGVTSNGHATTVEVSGNVLLLKDSDGKTVLEVTINNDGSYTAKITGELDQDINNLLNLPIKVTVTDGDGDTASGTINIEVADGSDATGGESLAMTAVEGDLETSTGGTTYPKTTSDSFMVTAGEDRLDPTTVNVDPVKVAALITELESELTSGGENLVFLLSADGSTLVGTTTPGGDVAVTITLSGTQVGDDINVNVEFKQHLPLDHNNPTDADGFVKTNGDDITISVPVQAKDTDGDDLDTAAKVDITIQDGADPVFGLDGGTTITETENSQTVSGAIDLDIGSDAIDKVEFDAVQASLVSLTTNGQATTYTVNGNVITVTIDGGINNGAPVLTITMNKDGTYTVKQDEPLDQDNTQGDDIGLTLGVVATDKDGDVSNSGQVIITIKDGQDATGENVTANLTVVEGDLENPATGKAYPSTGSGSFTVEAVNDNLVSNTMRVEADVQTDLLAELNGMTSNGAPLTFTLTVDANGVITITGMTQTGSTEILEITLTPTQLANGDVSVAMAIEQSGPLDHTNGSGTYVNVGDDAITVDIPVQMTDSDGDDLEKPVNVNVTITDGDDPKFGADSIVNLEEGDDGVVSGTGQIDVDTGSDDVVKVYFDDTQSSLNGLTSNGEATTYTVSADGSMIIVTLVSDPNVVVMEATVDIDGNYTVDQKQPIDQVDDKAGDNENIVLDVLADDKDGDTSAPGHINVVVIDGTNAGGGQTDAITITEGDLTPEGTESPYPVTGSTTINIPAGVDRLDPNSAEIDSNTLTGLITELQNELTAGGQPITFTYNTNTSTLTGMAAGVVVMTVVVDAVQAANDHDVDITITITQNQPLDHQGGNAGGMVSTDGDKITIDVPVQVADTDGDKLDTGISVDVTINDGTDPVITKVENLNVEESDINGNKNQGIHTGSTPSGKNGKSESDSGQITVDSGSDEVVDFKVDVDAFNANNTITSAGNSVSLIDAGNGLYQGMANGNVVFEFQLNADGSYEFEIKGPIDHSIQGKDSITIDIPVYAVDQDGDTSENVDMSVDVLDDIPSVKDKNITITEGDNSDKVDVLNGKGEGADGAKVTSVIIDGVEHTVSGNRFNNNAFKVYDDSTPKQELGTVYIKANGQVKFEANPDLDHDIEKIIETITVNVTDGDGDTASGEVKITINDKDATLTTHNSEGKEDNNSHSDMFDSDYHGIAINMDINVGDSDRGESVGTVTITLAGEMHGDFMWNGVVITPNADGSITLPIGAFTDSNNDGIFTIDGVTFMPDEDFSTIKGDLNFNVSAEVVNTDGSKHPGMNGSFIVHVDGVADIPTWDNSNTTYHYEVTEDTDNVDLNLTAVLQDDDGANTSSEELYYFITIKEGQGTLVGTGLVETSPNSGIYKVVAADIGSVQVDPANNFSGDIKLDVWAQSQEKDNGDTADSEVKEIIINVNPDADNATLKVKRVESDEDEKIDLKHHITFTSLDDNLDTSESLFLRISGLPTAAVLLVGGHALTAVNGVYEIPYEDLDTLQLKPTPESNVDFMIKVEGVIKDTATVTNPDGTTTTDVVNEFVTGEQTIEVDLTGVADAPDFDFNNSSWTELTDGRTGLETTIDEDGSAVFDFSVISGEHALAPTDNSETLSLVISNIPEGVKIFDAKGHEQALVYVGTDVNGNPKYEVNLSTLHGITITPPLNSTKDIDLNVRLVVTENDGDSEAFDGNLVIHVEPVVDATDYSKNSNGQEDSYVNLNWQPDLTDSKEVITGLVIKDLPADYDLYIGNTLITSGGGDITLTPAQVAQITSGGQSLRVKGPEDSDVDLTLKTEVTVTEMDVDSAATDVKNIEGTLNVNINAVVEDDGRLAIVDNNGDVTNKITSDANGVIDININTTGDQTFTNGLSFIEDDLSSTEVIEKVIITLVDADGNAITDQDIMDQFLVMGGINNGDGSWTVPQSELGNLQIIATESQTSTVYIHISAEIRDLGDNNEGDSSNGVRKDIDTVIELDFNGTTGGDQEAGNIDVQPDIVITGTEDNHLNFGNQLDAFISVSIAGSHHENDVFTLVIDASTLPNGVSITGAEYNYETGEYVLKVPVDSEGHVDLSAVGIKLPEDFAGDFELDVKYVTTDTVSGDVKEVTDIIPVQVNPVVDIPGNSQTGNHTPEVEISVVKTDGLDGNKQPISDGSADHDYTGIAYEDGDITLDLSVVLADRSTSLNEGLETVTSVTLTVDLTKGFFVAADGSLVSEITLPASELSNIQFRPVEDFSGSVSVGVKVDITDTAHFDQTGGSATDTGSYTTDVSFEVVAVNDAVNWTGTDKVVVGQEDAGGVSLAGIGGTIVDVDGSEQILSIKLTGVPEGFIIEGAVNNSNGEWSISLPSGQTTFNLDNIKVIPPEDFSGEVELNVVVYSKEDSLTEVAENSTSITIDVQPVADRVDTDVETKASGTENDTAGIDLILNIEAFDDQNSYDGSALNVKENGPEGLQITLTNVPESSSIALPDGVAGTATNMGGGVWIVTVESSDLDKLIFHPGDANTANSANWDGNIEVDIRAVDNGVVAEDSIAVDEIIHVDVEAENDAPVNVFPSNLIADEDVPLLINNLKVTDVDANETANSEMTVTLNVGDGTLNVPDSFDWAALGLQVTGEESDTLIISGSLDGINALLASGVEYTGDTNFNGDDTLTMTTNDQANSGTGPAEGLTDSDSITITVNPVNDAPVNTVPNAVTAEEDGSTVITGMQISDVDFGEAGTTGSMSVTLNVAHGILSVDIPVGSSVVVASQGTDTVVITGSMDDINALLNNGVTYEGDDNYSGADELTMTTHDGGNVGSGTDDTAISKVPVTVTPKADAPTLSLDNSFIQTAAIRGSLGTMIPLLGLIAVLTDTDGSETLSIMIKNLAGADLVNSNGDVIAGNQGNGTWIITKEDLADLNVIGLPEGGNNLKVVAVSEETDGSKAESATVDINVVVDNLANTGNQIGGSSSSDAANLVIDSSAEATLLGGDGNDILIGGAASDILVGGAGDDILWGGEQGGTGDGVEDIFKWQAGDFGIATNVATDTIMDFEVGIDKIDLTDAFSAYDSMSLTDLSSYIKLTGNGADSTLEIYDIQGDLVQNIVINGVSETALLGNDPTGMSDEDKISALLNCGQLDVANNFGDAGDNILVADNSGENLYGFDGNDVLTGGAGNDFLTGGNGNNLFTWDAALSNEDVITDFKLDQDQLDLSQILSDDGDDKFDMNDLLGHVTSGDLTASFDNDGKVNLSVTNSDSGDTQSIVLENIDSASLGDVSQADILNQLFSHDAFKVDPNL</sequence>
<feature type="domain" description="Cadherin" evidence="3">
    <location>
        <begin position="1131"/>
        <end position="1242"/>
    </location>
</feature>
<reference evidence="5" key="1">
    <citation type="journal article" date="2005" name="Science">
        <title>Life at depth: Photobacterium profundum genome sequence and expression analysis.</title>
        <authorList>
            <person name="Vezzi A."/>
            <person name="Campanaro S."/>
            <person name="D'Angelo M."/>
            <person name="Simonato F."/>
            <person name="Vitulo N."/>
            <person name="Lauro F.M."/>
            <person name="Cestaro A."/>
            <person name="Malacrida G."/>
            <person name="Simionati B."/>
            <person name="Cannata N."/>
            <person name="Romualdi C."/>
            <person name="Bartlett D.H."/>
            <person name="Valle G."/>
        </authorList>
    </citation>
    <scope>NUCLEOTIDE SEQUENCE [LARGE SCALE GENOMIC DNA]</scope>
    <source>
        <strain evidence="5">ATCC BAA-1253 / SS9</strain>
    </source>
</reference>
<dbReference type="Pfam" id="PF19116">
    <property type="entry name" value="DUF5801"/>
    <property type="match status" value="1"/>
</dbReference>
<dbReference type="GO" id="GO:0007156">
    <property type="term" value="P:homophilic cell adhesion via plasma membrane adhesion molecules"/>
    <property type="evidence" value="ECO:0007669"/>
    <property type="project" value="InterPro"/>
</dbReference>
<feature type="region of interest" description="Disordered" evidence="2">
    <location>
        <begin position="1201"/>
        <end position="1221"/>
    </location>
</feature>
<evidence type="ECO:0000313" key="5">
    <source>
        <dbReference type="Proteomes" id="UP000000593"/>
    </source>
</evidence>
<dbReference type="PRINTS" id="PR00313">
    <property type="entry name" value="CABNDNGRPT"/>
</dbReference>
<dbReference type="GO" id="GO:0005509">
    <property type="term" value="F:calcium ion binding"/>
    <property type="evidence" value="ECO:0007669"/>
    <property type="project" value="InterPro"/>
</dbReference>
<dbReference type="Gene3D" id="2.60.40.10">
    <property type="entry name" value="Immunoglobulins"/>
    <property type="match status" value="1"/>
</dbReference>
<proteinExistence type="predicted"/>
<evidence type="ECO:0000256" key="2">
    <source>
        <dbReference type="SAM" id="MobiDB-lite"/>
    </source>
</evidence>
<feature type="region of interest" description="Disordered" evidence="2">
    <location>
        <begin position="928"/>
        <end position="950"/>
    </location>
</feature>
<organism evidence="4 5">
    <name type="scientific">Photobacterium profundum (strain SS9)</name>
    <dbReference type="NCBI Taxonomy" id="298386"/>
    <lineage>
        <taxon>Bacteria</taxon>
        <taxon>Pseudomonadati</taxon>
        <taxon>Pseudomonadota</taxon>
        <taxon>Gammaproteobacteria</taxon>
        <taxon>Vibrionales</taxon>
        <taxon>Vibrionaceae</taxon>
        <taxon>Photobacterium</taxon>
    </lineage>
</organism>
<feature type="compositionally biased region" description="Polar residues" evidence="2">
    <location>
        <begin position="2317"/>
        <end position="2349"/>
    </location>
</feature>
<evidence type="ECO:0000313" key="4">
    <source>
        <dbReference type="EMBL" id="CAG22463.1"/>
    </source>
</evidence>
<keyword evidence="5" id="KW-1185">Reference proteome</keyword>
<dbReference type="GO" id="GO:0016020">
    <property type="term" value="C:membrane"/>
    <property type="evidence" value="ECO:0007669"/>
    <property type="project" value="InterPro"/>
</dbReference>
<dbReference type="NCBIfam" id="TIGR03660">
    <property type="entry name" value="T1SS_rpt_143"/>
    <property type="match status" value="1"/>
</dbReference>
<dbReference type="KEGG" id="ppr:PBPRB0590"/>
<dbReference type="Pfam" id="PF00353">
    <property type="entry name" value="HemolysinCabind"/>
    <property type="match status" value="2"/>
</dbReference>
<feature type="domain" description="Cadherin" evidence="3">
    <location>
        <begin position="999"/>
        <end position="1090"/>
    </location>
</feature>
<keyword evidence="1" id="KW-0106">Calcium</keyword>
<dbReference type="EMBL" id="CR378677">
    <property type="protein sequence ID" value="CAG22463.1"/>
    <property type="molecule type" value="Genomic_DNA"/>
</dbReference>
<dbReference type="InterPro" id="IPR011049">
    <property type="entry name" value="Serralysin-like_metalloprot_C"/>
</dbReference>
<dbReference type="eggNOG" id="COG2931">
    <property type="taxonomic scope" value="Bacteria"/>
</dbReference>
<dbReference type="Proteomes" id="UP000000593">
    <property type="component" value="Chromosome 2"/>
</dbReference>
<dbReference type="SUPFAM" id="SSF51120">
    <property type="entry name" value="beta-Roll"/>
    <property type="match status" value="2"/>
</dbReference>
<dbReference type="InterPro" id="IPR019959">
    <property type="entry name" value="T1SS-143_rpt-cont_dom"/>
</dbReference>
<dbReference type="InterPro" id="IPR001343">
    <property type="entry name" value="Hemolysn_Ca-bd"/>
</dbReference>
<dbReference type="InterPro" id="IPR013783">
    <property type="entry name" value="Ig-like_fold"/>
</dbReference>
<dbReference type="HOGENOM" id="CLU_000028_0_0_6"/>
<accession>Q6LJR7</accession>
<gene>
    <name evidence="4" type="ordered locus">PBPRB0590</name>
</gene>
<feature type="compositionally biased region" description="Polar residues" evidence="2">
    <location>
        <begin position="1205"/>
        <end position="1221"/>
    </location>
</feature>
<dbReference type="InterPro" id="IPR002126">
    <property type="entry name" value="Cadherin-like_dom"/>
</dbReference>
<name>Q6LJR7_PHOPR</name>
<feature type="region of interest" description="Disordered" evidence="2">
    <location>
        <begin position="2314"/>
        <end position="2349"/>
    </location>
</feature>
<protein>
    <recommendedName>
        <fullName evidence="3">Cadherin domain-containing protein</fullName>
    </recommendedName>
</protein>
<dbReference type="PROSITE" id="PS50268">
    <property type="entry name" value="CADHERIN_2"/>
    <property type="match status" value="2"/>
</dbReference>
<evidence type="ECO:0000259" key="3">
    <source>
        <dbReference type="PROSITE" id="PS50268"/>
    </source>
</evidence>